<organism evidence="1 2">
    <name type="scientific">Salinisphaera hydrothermalis (strain C41B8)</name>
    <dbReference type="NCBI Taxonomy" id="1304275"/>
    <lineage>
        <taxon>Bacteria</taxon>
        <taxon>Pseudomonadati</taxon>
        <taxon>Pseudomonadota</taxon>
        <taxon>Gammaproteobacteria</taxon>
        <taxon>Salinisphaerales</taxon>
        <taxon>Salinisphaeraceae</taxon>
        <taxon>Salinisphaera</taxon>
    </lineage>
</organism>
<dbReference type="PATRIC" id="fig|1304275.5.peg.1525"/>
<evidence type="ECO:0000313" key="2">
    <source>
        <dbReference type="Proteomes" id="UP000028302"/>
    </source>
</evidence>
<accession>A0A084IMD3</accession>
<evidence type="ECO:0000313" key="1">
    <source>
        <dbReference type="EMBL" id="KEZ77867.1"/>
    </source>
</evidence>
<proteinExistence type="predicted"/>
<reference evidence="1 2" key="1">
    <citation type="submission" date="2013-03" db="EMBL/GenBank/DDBJ databases">
        <title>Salinisphaera hydrothermalis C41B8 Genome Sequencing.</title>
        <authorList>
            <person name="Li C."/>
            <person name="Lai Q."/>
            <person name="Shao Z."/>
        </authorList>
    </citation>
    <scope>NUCLEOTIDE SEQUENCE [LARGE SCALE GENOMIC DNA]</scope>
    <source>
        <strain evidence="1 2">C41B8</strain>
    </source>
</reference>
<gene>
    <name evidence="1" type="ORF">C41B8_07467</name>
</gene>
<keyword evidence="2" id="KW-1185">Reference proteome</keyword>
<name>A0A084IMD3_SALHC</name>
<dbReference type="AlphaFoldDB" id="A0A084IMD3"/>
<dbReference type="Gene3D" id="1.50.10.20">
    <property type="match status" value="1"/>
</dbReference>
<evidence type="ECO:0008006" key="3">
    <source>
        <dbReference type="Google" id="ProtNLM"/>
    </source>
</evidence>
<dbReference type="InterPro" id="IPR008928">
    <property type="entry name" value="6-hairpin_glycosidase_sf"/>
</dbReference>
<protein>
    <recommendedName>
        <fullName evidence="3">Squalene cyclase C-terminal domain-containing protein</fullName>
    </recommendedName>
</protein>
<dbReference type="Proteomes" id="UP000028302">
    <property type="component" value="Unassembled WGS sequence"/>
</dbReference>
<dbReference type="GO" id="GO:0005975">
    <property type="term" value="P:carbohydrate metabolic process"/>
    <property type="evidence" value="ECO:0007669"/>
    <property type="project" value="InterPro"/>
</dbReference>
<dbReference type="EMBL" id="APNK01000008">
    <property type="protein sequence ID" value="KEZ77867.1"/>
    <property type="molecule type" value="Genomic_DNA"/>
</dbReference>
<dbReference type="SUPFAM" id="SSF48208">
    <property type="entry name" value="Six-hairpin glycosidases"/>
    <property type="match status" value="1"/>
</dbReference>
<sequence>MTTILQRAHPRWLGHEWRRWARRGRHSVGDPEIHLRAAAQWLAHAHDVGKYGGVPAFYDVQRERWEASYPETTGYIIPTFYAYADRSGDASYFDRATRMAHWESDVQLDNGAVCAGTLAAPRMVPTVFNTGQVLFGWAAAFERTREPRFADSLRRAADWLVSVQDDDGAWRRHGSPFATHPLNTYNTRTALGLLDAARALDEPSYSDAARANLNWALTQMRPNGWLDNNDLEDNRRPLTHTLGYALQGMLEAGMRLGDTRFVDAARLGLGRIVHCQRRDGSLPGRLDDRWRAAAPWSCLTGDVQIAYAWLQLARFDDSVDWGGHARRSIEFVQSTQDLATMDLNRRGGVAGSYPGHGGYMTHRYPNWAAKFFMDALMLSLEAR</sequence>
<comment type="caution">
    <text evidence="1">The sequence shown here is derived from an EMBL/GenBank/DDBJ whole genome shotgun (WGS) entry which is preliminary data.</text>
</comment>
<dbReference type="eggNOG" id="COG3533">
    <property type="taxonomic scope" value="Bacteria"/>
</dbReference>
<dbReference type="STRING" id="1304275.C41B8_07467"/>